<evidence type="ECO:0000256" key="2">
    <source>
        <dbReference type="SAM" id="MobiDB-lite"/>
    </source>
</evidence>
<name>A0A101FGA2_9THEO</name>
<dbReference type="InterPro" id="IPR050922">
    <property type="entry name" value="LytR/CpsA/Psr_CW_biosynth"/>
</dbReference>
<comment type="similarity">
    <text evidence="1">Belongs to the LytR/CpsA/Psr (LCP) family.</text>
</comment>
<evidence type="ECO:0000256" key="3">
    <source>
        <dbReference type="SAM" id="Phobius"/>
    </source>
</evidence>
<evidence type="ECO:0000313" key="6">
    <source>
        <dbReference type="Proteomes" id="UP000053326"/>
    </source>
</evidence>
<keyword evidence="3" id="KW-0472">Membrane</keyword>
<feature type="region of interest" description="Disordered" evidence="2">
    <location>
        <begin position="314"/>
        <end position="338"/>
    </location>
</feature>
<evidence type="ECO:0000256" key="1">
    <source>
        <dbReference type="ARBA" id="ARBA00006068"/>
    </source>
</evidence>
<dbReference type="EMBL" id="LGFO01000090">
    <property type="protein sequence ID" value="KUK36468.1"/>
    <property type="molecule type" value="Genomic_DNA"/>
</dbReference>
<keyword evidence="3" id="KW-1133">Transmembrane helix</keyword>
<evidence type="ECO:0000313" key="5">
    <source>
        <dbReference type="EMBL" id="KUK36468.1"/>
    </source>
</evidence>
<dbReference type="Gene3D" id="3.40.630.190">
    <property type="entry name" value="LCP protein"/>
    <property type="match status" value="1"/>
</dbReference>
<protein>
    <submittedName>
        <fullName evidence="5">Regulatory protein MsrR</fullName>
    </submittedName>
</protein>
<dbReference type="InterPro" id="IPR004474">
    <property type="entry name" value="LytR_CpsA_psr"/>
</dbReference>
<keyword evidence="3" id="KW-0812">Transmembrane</keyword>
<dbReference type="Pfam" id="PF03816">
    <property type="entry name" value="LytR_cpsA_psr"/>
    <property type="match status" value="1"/>
</dbReference>
<proteinExistence type="inferred from homology"/>
<dbReference type="AlphaFoldDB" id="A0A101FGA2"/>
<dbReference type="Proteomes" id="UP000053326">
    <property type="component" value="Unassembled WGS sequence"/>
</dbReference>
<dbReference type="PANTHER" id="PTHR33392:SF6">
    <property type="entry name" value="POLYISOPRENYL-TEICHOIC ACID--PEPTIDOGLYCAN TEICHOIC ACID TRANSFERASE TAGU"/>
    <property type="match status" value="1"/>
</dbReference>
<gene>
    <name evidence="5" type="ORF">XD66_0825</name>
</gene>
<reference evidence="6" key="1">
    <citation type="journal article" date="2015" name="MBio">
        <title>Genome-Resolved Metagenomic Analysis Reveals Roles for Candidate Phyla and Other Microbial Community Members in Biogeochemical Transformations in Oil Reservoirs.</title>
        <authorList>
            <person name="Hu P."/>
            <person name="Tom L."/>
            <person name="Singh A."/>
            <person name="Thomas B.C."/>
            <person name="Baker B.J."/>
            <person name="Piceno Y.M."/>
            <person name="Andersen G.L."/>
            <person name="Banfield J.F."/>
        </authorList>
    </citation>
    <scope>NUCLEOTIDE SEQUENCE [LARGE SCALE GENOMIC DNA]</scope>
</reference>
<feature type="transmembrane region" description="Helical" evidence="3">
    <location>
        <begin position="26"/>
        <end position="50"/>
    </location>
</feature>
<accession>A0A101FGA2</accession>
<evidence type="ECO:0000259" key="4">
    <source>
        <dbReference type="Pfam" id="PF03816"/>
    </source>
</evidence>
<organism evidence="5 6">
    <name type="scientific">Thermacetogenium phaeum</name>
    <dbReference type="NCBI Taxonomy" id="85874"/>
    <lineage>
        <taxon>Bacteria</taxon>
        <taxon>Bacillati</taxon>
        <taxon>Bacillota</taxon>
        <taxon>Clostridia</taxon>
        <taxon>Thermoanaerobacterales</taxon>
        <taxon>Thermoanaerobacteraceae</taxon>
        <taxon>Thermacetogenium</taxon>
    </lineage>
</organism>
<dbReference type="NCBIfam" id="TIGR00350">
    <property type="entry name" value="lytR_cpsA_psr"/>
    <property type="match status" value="1"/>
</dbReference>
<feature type="domain" description="Cell envelope-related transcriptional attenuator" evidence="4">
    <location>
        <begin position="93"/>
        <end position="236"/>
    </location>
</feature>
<comment type="caution">
    <text evidence="5">The sequence shown here is derived from an EMBL/GenBank/DDBJ whole genome shotgun (WGS) entry which is preliminary data.</text>
</comment>
<dbReference type="PANTHER" id="PTHR33392">
    <property type="entry name" value="POLYISOPRENYL-TEICHOIC ACID--PEPTIDOGLYCAN TEICHOIC ACID TRANSFERASE TAGU"/>
    <property type="match status" value="1"/>
</dbReference>
<sequence>MSGLPTYGAVSRVERRRSGKRRKKRIFRFLGVLLALLLVPALVVGGFYLAGGDLGREILEEDFPSLAPAAAAEQVTPVLLLGVDSRHPNEPARSDTIILAFLDRQKKSVSLLSIPRDTYAFVPGMNGEDKINVAYALGGPQAAAEAVSLLLGIEVKHYVVTDFQGFERIIDTLGGVTINVEEGMYYAAEGIHIDPGVQRLNGHDALGYVRYRNYPMGDIDRIKHQQIFFQALADEATRVSNIWKIPALARELIGAVDTNLKTLQLIDLAQAFKGIDGSGVNGYILPGDPQYIDGLSYWVPREEEIEPLVEALMEGVSPPAEDGGKASGDPAGGAAQAE</sequence>